<dbReference type="EMBL" id="VSSQ01066258">
    <property type="protein sequence ID" value="MPN18838.1"/>
    <property type="molecule type" value="Genomic_DNA"/>
</dbReference>
<organism evidence="1">
    <name type="scientific">bioreactor metagenome</name>
    <dbReference type="NCBI Taxonomy" id="1076179"/>
    <lineage>
        <taxon>unclassified sequences</taxon>
        <taxon>metagenomes</taxon>
        <taxon>ecological metagenomes</taxon>
    </lineage>
</organism>
<dbReference type="AlphaFoldDB" id="A0A645FWE0"/>
<proteinExistence type="predicted"/>
<gene>
    <name evidence="1" type="ORF">SDC9_166203</name>
</gene>
<sequence>MNELCTRAAAMGEALVTLGMSVRFATAVEPGRLTAMSSQTVRALSDAELETVLSGACLLDAEAAAIVIERGFGALIGVKSVKWAELEESGFAYEETVGGRRMCAQRCSPRIMLMEPSEGACAESTIFRFDRTPLGPGALTFKNRLGGRSVVIAYTVASGEFFMAWFTNFRRDFMLRLLREAAPGEFGCAVSETPLHLYLVKHGSGTFAAVGNPTPDKVESFEIDAGLPSGSAKRLTASGAWEPVEFSRHDGRLRFDRVIAPLEMEYLIFE</sequence>
<name>A0A645FWE0_9ZZZZ</name>
<protein>
    <submittedName>
        <fullName evidence="1">Uncharacterized protein</fullName>
    </submittedName>
</protein>
<comment type="caution">
    <text evidence="1">The sequence shown here is derived from an EMBL/GenBank/DDBJ whole genome shotgun (WGS) entry which is preliminary data.</text>
</comment>
<accession>A0A645FWE0</accession>
<reference evidence="1" key="1">
    <citation type="submission" date="2019-08" db="EMBL/GenBank/DDBJ databases">
        <authorList>
            <person name="Kucharzyk K."/>
            <person name="Murdoch R.W."/>
            <person name="Higgins S."/>
            <person name="Loffler F."/>
        </authorList>
    </citation>
    <scope>NUCLEOTIDE SEQUENCE</scope>
</reference>
<evidence type="ECO:0000313" key="1">
    <source>
        <dbReference type="EMBL" id="MPN18838.1"/>
    </source>
</evidence>